<dbReference type="SUPFAM" id="SSF51905">
    <property type="entry name" value="FAD/NAD(P)-binding domain"/>
    <property type="match status" value="1"/>
</dbReference>
<dbReference type="GO" id="GO:0016491">
    <property type="term" value="F:oxidoreductase activity"/>
    <property type="evidence" value="ECO:0007669"/>
    <property type="project" value="InterPro"/>
</dbReference>
<feature type="domain" description="FAD/NAD(P)-binding" evidence="5">
    <location>
        <begin position="1"/>
        <end position="277"/>
    </location>
</feature>
<comment type="caution">
    <text evidence="6">The sequence shown here is derived from an EMBL/GenBank/DDBJ whole genome shotgun (WGS) entry which is preliminary data.</text>
</comment>
<dbReference type="PANTHER" id="PTHR43429">
    <property type="entry name" value="PYRIDINE NUCLEOTIDE-DISULFIDE OXIDOREDUCTASE DOMAIN-CONTAINING"/>
    <property type="match status" value="1"/>
</dbReference>
<dbReference type="Pfam" id="PF07992">
    <property type="entry name" value="Pyr_redox_2"/>
    <property type="match status" value="1"/>
</dbReference>
<dbReference type="Gene3D" id="3.50.50.60">
    <property type="entry name" value="FAD/NAD(P)-binding domain"/>
    <property type="match status" value="2"/>
</dbReference>
<keyword evidence="3" id="KW-0285">Flavoprotein</keyword>
<evidence type="ECO:0000256" key="2">
    <source>
        <dbReference type="ARBA" id="ARBA00006442"/>
    </source>
</evidence>
<evidence type="ECO:0000313" key="7">
    <source>
        <dbReference type="Proteomes" id="UP000050454"/>
    </source>
</evidence>
<dbReference type="PRINTS" id="PR00411">
    <property type="entry name" value="PNDRDTASEI"/>
</dbReference>
<dbReference type="InterPro" id="IPR023753">
    <property type="entry name" value="FAD/NAD-binding_dom"/>
</dbReference>
<evidence type="ECO:0000256" key="1">
    <source>
        <dbReference type="ARBA" id="ARBA00001974"/>
    </source>
</evidence>
<dbReference type="PRINTS" id="PR00368">
    <property type="entry name" value="FADPNR"/>
</dbReference>
<dbReference type="PANTHER" id="PTHR43429:SF3">
    <property type="entry name" value="NITRITE REDUCTASE [NAD(P)H]"/>
    <property type="match status" value="1"/>
</dbReference>
<gene>
    <name evidence="6" type="ORF">AFM12_03525</name>
</gene>
<comment type="cofactor">
    <cofactor evidence="1">
        <name>FAD</name>
        <dbReference type="ChEBI" id="CHEBI:57692"/>
    </cofactor>
</comment>
<evidence type="ECO:0000259" key="5">
    <source>
        <dbReference type="Pfam" id="PF07992"/>
    </source>
</evidence>
<comment type="similarity">
    <text evidence="2">Belongs to the FAD-dependent oxidoreductase family.</text>
</comment>
<proteinExistence type="inferred from homology"/>
<accession>A0A0P7CAI0</accession>
<dbReference type="Proteomes" id="UP000050454">
    <property type="component" value="Unassembled WGS sequence"/>
</dbReference>
<keyword evidence="7" id="KW-1185">Reference proteome</keyword>
<dbReference type="EMBL" id="LGTQ01000005">
    <property type="protein sequence ID" value="KPM49674.1"/>
    <property type="molecule type" value="Genomic_DNA"/>
</dbReference>
<dbReference type="InterPro" id="IPR036188">
    <property type="entry name" value="FAD/NAD-bd_sf"/>
</dbReference>
<evidence type="ECO:0000256" key="3">
    <source>
        <dbReference type="ARBA" id="ARBA00022630"/>
    </source>
</evidence>
<organism evidence="6 7">
    <name type="scientific">Jiulongibacter sediminis</name>
    <dbReference type="NCBI Taxonomy" id="1605367"/>
    <lineage>
        <taxon>Bacteria</taxon>
        <taxon>Pseudomonadati</taxon>
        <taxon>Bacteroidota</taxon>
        <taxon>Cytophagia</taxon>
        <taxon>Cytophagales</taxon>
        <taxon>Leadbetterellaceae</taxon>
        <taxon>Jiulongibacter</taxon>
    </lineage>
</organism>
<evidence type="ECO:0000256" key="4">
    <source>
        <dbReference type="ARBA" id="ARBA00022827"/>
    </source>
</evidence>
<dbReference type="STRING" id="1605367.AFM12_03525"/>
<dbReference type="InterPro" id="IPR050260">
    <property type="entry name" value="FAD-bd_OxRdtase"/>
</dbReference>
<dbReference type="AlphaFoldDB" id="A0A0P7CAI0"/>
<dbReference type="RefSeq" id="WP_055143965.1">
    <property type="nucleotide sequence ID" value="NZ_JXSZ01000005.1"/>
</dbReference>
<protein>
    <submittedName>
        <fullName evidence="6">NADH dehydrogenase</fullName>
    </submittedName>
</protein>
<name>A0A0P7CAI0_9BACT</name>
<reference evidence="6 7" key="1">
    <citation type="submission" date="2015-07" db="EMBL/GenBank/DDBJ databases">
        <title>The draft genome sequence of Leadbetterella sp. JN14-9.</title>
        <authorList>
            <person name="Liu Y."/>
            <person name="Du J."/>
            <person name="Shao Z."/>
        </authorList>
    </citation>
    <scope>NUCLEOTIDE SEQUENCE [LARGE SCALE GENOMIC DNA]</scope>
    <source>
        <strain evidence="6 7">JN14-9</strain>
    </source>
</reference>
<keyword evidence="4" id="KW-0274">FAD</keyword>
<dbReference type="PATRIC" id="fig|1605367.3.peg.2050"/>
<sequence length="442" mass="50583">MQIAIIGNGISGITAARYLRKDSDHEITVISSETDYFFSRTALMYIYMGHMNYEHTKPFEDWFWEKNKINLLNRHVEEVDFDHKNLRFSNGETFAYDKLILATGSSPNKFGWPGQDLRRVQGLYSYQDLEALQSYSDEIETAVIVGGGLIGIELAEMLKSKGKEVIFLVREASFWNMVLPKEESEMINQHILEHHIDLRLETEIAEILDDGQGNVKGVKLKDESIIDCQFVGLTVGVHPNISFLKDTKLATEKGILVNEFLETNIPDVYALGDCVQHQNPPPGRRPLEQIWYTGKIMGETIAKTILGDKTTYQPGVFYNSAKFLDIEYQTYGAVPATPEEGTEDFYWQSPVEHKLVRIHFKKDTKAVTGVNTFGIRMRQGIWQNWIEKETSVEEVLINLGKANFDPEFFKKHEQDIIEAYNEQYGASLKLKNKKTGLMAIFQ</sequence>
<dbReference type="OrthoDB" id="9792592at2"/>
<evidence type="ECO:0000313" key="6">
    <source>
        <dbReference type="EMBL" id="KPM49674.1"/>
    </source>
</evidence>